<accession>A0A4P7BX92</accession>
<dbReference type="Proteomes" id="UP000294325">
    <property type="component" value="Chromosome"/>
</dbReference>
<gene>
    <name evidence="2" type="ORF">E3U44_09735</name>
</gene>
<dbReference type="InterPro" id="IPR020843">
    <property type="entry name" value="ER"/>
</dbReference>
<organism evidence="2 3">
    <name type="scientific">Nitrosococcus wardiae</name>
    <dbReference type="NCBI Taxonomy" id="1814290"/>
    <lineage>
        <taxon>Bacteria</taxon>
        <taxon>Pseudomonadati</taxon>
        <taxon>Pseudomonadota</taxon>
        <taxon>Gammaproteobacteria</taxon>
        <taxon>Chromatiales</taxon>
        <taxon>Chromatiaceae</taxon>
        <taxon>Nitrosococcus</taxon>
    </lineage>
</organism>
<dbReference type="AlphaFoldDB" id="A0A4P7BX92"/>
<dbReference type="InterPro" id="IPR036291">
    <property type="entry name" value="NAD(P)-bd_dom_sf"/>
</dbReference>
<dbReference type="OrthoDB" id="9782155at2"/>
<dbReference type="CDD" id="cd05280">
    <property type="entry name" value="MDR_yhdh_yhfp"/>
    <property type="match status" value="1"/>
</dbReference>
<dbReference type="Gene3D" id="3.90.180.10">
    <property type="entry name" value="Medium-chain alcohol dehydrogenases, catalytic domain"/>
    <property type="match status" value="1"/>
</dbReference>
<dbReference type="InterPro" id="IPR013149">
    <property type="entry name" value="ADH-like_C"/>
</dbReference>
<keyword evidence="3" id="KW-1185">Reference proteome</keyword>
<name>A0A4P7BX92_9GAMM</name>
<dbReference type="InterPro" id="IPR011032">
    <property type="entry name" value="GroES-like_sf"/>
</dbReference>
<dbReference type="RefSeq" id="WP_134357950.1">
    <property type="nucleotide sequence ID" value="NZ_CP038033.1"/>
</dbReference>
<dbReference type="Pfam" id="PF00107">
    <property type="entry name" value="ADH_zinc_N"/>
    <property type="match status" value="1"/>
</dbReference>
<dbReference type="GO" id="GO:0043957">
    <property type="term" value="F:acryloyl-CoA reductase (NADPH) activity"/>
    <property type="evidence" value="ECO:0007669"/>
    <property type="project" value="TreeGrafter"/>
</dbReference>
<dbReference type="EMBL" id="CP038033">
    <property type="protein sequence ID" value="QBQ54758.1"/>
    <property type="molecule type" value="Genomic_DNA"/>
</dbReference>
<dbReference type="SMART" id="SM00829">
    <property type="entry name" value="PKS_ER"/>
    <property type="match status" value="1"/>
</dbReference>
<reference evidence="2 3" key="1">
    <citation type="submission" date="2019-03" db="EMBL/GenBank/DDBJ databases">
        <title>The genome sequence of Nitrosococcus wardiae strain D1FHST reveals the archetypal metabolic capacity of ammonia-oxidizing Gammaproteobacteria.</title>
        <authorList>
            <person name="Wang L."/>
            <person name="Lim C.K."/>
            <person name="Hanson T.E."/>
            <person name="Dang H."/>
            <person name="Klotz M.G."/>
        </authorList>
    </citation>
    <scope>NUCLEOTIDE SEQUENCE [LARGE SCALE GENOMIC DNA]</scope>
    <source>
        <strain evidence="2 3">D1FHS</strain>
    </source>
</reference>
<dbReference type="SUPFAM" id="SSF51735">
    <property type="entry name" value="NAD(P)-binding Rossmann-fold domains"/>
    <property type="match status" value="1"/>
</dbReference>
<dbReference type="Pfam" id="PF08240">
    <property type="entry name" value="ADH_N"/>
    <property type="match status" value="1"/>
</dbReference>
<dbReference type="NCBIfam" id="TIGR02823">
    <property type="entry name" value="oxido_YhdH"/>
    <property type="match status" value="1"/>
</dbReference>
<dbReference type="InterPro" id="IPR014188">
    <property type="entry name" value="Acrylyl-CoA_reductase_AcuI"/>
</dbReference>
<dbReference type="Gene3D" id="3.40.50.720">
    <property type="entry name" value="NAD(P)-binding Rossmann-like Domain"/>
    <property type="match status" value="1"/>
</dbReference>
<feature type="domain" description="Enoyl reductase (ER)" evidence="1">
    <location>
        <begin position="18"/>
        <end position="326"/>
    </location>
</feature>
<evidence type="ECO:0000313" key="3">
    <source>
        <dbReference type="Proteomes" id="UP000294325"/>
    </source>
</evidence>
<evidence type="ECO:0000259" key="1">
    <source>
        <dbReference type="SMART" id="SM00829"/>
    </source>
</evidence>
<evidence type="ECO:0000313" key="2">
    <source>
        <dbReference type="EMBL" id="QBQ54758.1"/>
    </source>
</evidence>
<dbReference type="InterPro" id="IPR013154">
    <property type="entry name" value="ADH-like_N"/>
</dbReference>
<protein>
    <submittedName>
        <fullName evidence="2">Oxidoreductase</fullName>
    </submittedName>
</protein>
<sequence length="336" mass="35911">MESFRGLQIDQEKGAIHARLETLRLEDLAPGSVVIRSHYSSANYKDALAATGKGKILRRFPLVGGIDVSGVVESSDDPRFHPGDKVVVTGYGLGSDHDGGYAEYVRVPADWAVPLPEGLSLYDAMALGTAGFTAALAIQRMEDNGQQLVQGPILVTGATGGVGNLAINMLAGLGYKVVALTGKWEAAEDLETLGASQILFRQELEIGQHPLEKGQWGGAIDTVGGEILGWLTRTVLPWGNIASIGLAGGSELHTTVMPFILRGVSLLGISSADCPMPLRQRIWQRLATDLRPRHLHQIVTGVVSLDKLLPVFEEMLAGTHRGRTVVQIKGDNSSRV</sequence>
<dbReference type="PANTHER" id="PTHR43677:SF1">
    <property type="entry name" value="ACRYLYL-COA REDUCTASE ACUI-RELATED"/>
    <property type="match status" value="1"/>
</dbReference>
<dbReference type="KEGG" id="nwr:E3U44_09735"/>
<dbReference type="SUPFAM" id="SSF50129">
    <property type="entry name" value="GroES-like"/>
    <property type="match status" value="1"/>
</dbReference>
<proteinExistence type="predicted"/>
<dbReference type="PANTHER" id="PTHR43677">
    <property type="entry name" value="SHORT-CHAIN DEHYDROGENASE/REDUCTASE"/>
    <property type="match status" value="1"/>
</dbReference>
<dbReference type="InterPro" id="IPR051397">
    <property type="entry name" value="Zn-ADH-like_protein"/>
</dbReference>